<dbReference type="InParanoid" id="G4TGI1"/>
<keyword evidence="2" id="KW-1185">Reference proteome</keyword>
<dbReference type="HOGENOM" id="CLU_1759524_0_0_1"/>
<name>G4TGI1_SERID</name>
<evidence type="ECO:0000313" key="1">
    <source>
        <dbReference type="EMBL" id="CCA70433.1"/>
    </source>
</evidence>
<protein>
    <submittedName>
        <fullName evidence="1">Uncharacterized protein</fullName>
    </submittedName>
</protein>
<gene>
    <name evidence="1" type="ORF">PIIN_04372</name>
</gene>
<comment type="caution">
    <text evidence="1">The sequence shown here is derived from an EMBL/GenBank/DDBJ whole genome shotgun (WGS) entry which is preliminary data.</text>
</comment>
<reference evidence="1 2" key="1">
    <citation type="journal article" date="2011" name="PLoS Pathog.">
        <title>Endophytic Life Strategies Decoded by Genome and Transcriptome Analyses of the Mutualistic Root Symbiont Piriformospora indica.</title>
        <authorList>
            <person name="Zuccaro A."/>
            <person name="Lahrmann U."/>
            <person name="Guldener U."/>
            <person name="Langen G."/>
            <person name="Pfiffi S."/>
            <person name="Biedenkopf D."/>
            <person name="Wong P."/>
            <person name="Samans B."/>
            <person name="Grimm C."/>
            <person name="Basiewicz M."/>
            <person name="Murat C."/>
            <person name="Martin F."/>
            <person name="Kogel K.H."/>
        </authorList>
    </citation>
    <scope>NUCLEOTIDE SEQUENCE [LARGE SCALE GENOMIC DNA]</scope>
    <source>
        <strain evidence="1 2">DSM 11827</strain>
    </source>
</reference>
<dbReference type="Proteomes" id="UP000007148">
    <property type="component" value="Unassembled WGS sequence"/>
</dbReference>
<proteinExistence type="predicted"/>
<dbReference type="AlphaFoldDB" id="G4TGI1"/>
<organism evidence="1 2">
    <name type="scientific">Serendipita indica (strain DSM 11827)</name>
    <name type="common">Root endophyte fungus</name>
    <name type="synonym">Piriformospora indica</name>
    <dbReference type="NCBI Taxonomy" id="1109443"/>
    <lineage>
        <taxon>Eukaryota</taxon>
        <taxon>Fungi</taxon>
        <taxon>Dikarya</taxon>
        <taxon>Basidiomycota</taxon>
        <taxon>Agaricomycotina</taxon>
        <taxon>Agaricomycetes</taxon>
        <taxon>Sebacinales</taxon>
        <taxon>Serendipitaceae</taxon>
        <taxon>Serendipita</taxon>
    </lineage>
</organism>
<dbReference type="EMBL" id="CAFZ01000082">
    <property type="protein sequence ID" value="CCA70433.1"/>
    <property type="molecule type" value="Genomic_DNA"/>
</dbReference>
<sequence>MVPASRSRRRCRVERACMKKKKTLTALPSQTGRREYITPRGVVAISPQQDDPDPGAYDSVGRAGQVLSVDEEPDGVACGISRCWTIPKVYVARGEMSVEGRPRGGSPLSFKRATGRRQLGVRSLIGHGQYGQLSPHTINDFTACGHMV</sequence>
<evidence type="ECO:0000313" key="2">
    <source>
        <dbReference type="Proteomes" id="UP000007148"/>
    </source>
</evidence>
<accession>G4TGI1</accession>